<feature type="transmembrane region" description="Helical" evidence="1">
    <location>
        <begin position="441"/>
        <end position="464"/>
    </location>
</feature>
<dbReference type="Pfam" id="PF13632">
    <property type="entry name" value="Glyco_trans_2_3"/>
    <property type="match status" value="1"/>
</dbReference>
<organism evidence="3">
    <name type="scientific">candidate division WS2 bacterium ADurb.Bin280</name>
    <dbReference type="NCBI Taxonomy" id="1852829"/>
    <lineage>
        <taxon>Bacteria</taxon>
        <taxon>candidate division WS2</taxon>
    </lineage>
</organism>
<dbReference type="SUPFAM" id="SSF53448">
    <property type="entry name" value="Nucleotide-diphospho-sugar transferases"/>
    <property type="match status" value="1"/>
</dbReference>
<proteinExistence type="predicted"/>
<keyword evidence="1" id="KW-1133">Transmembrane helix</keyword>
<keyword evidence="1" id="KW-0472">Membrane</keyword>
<dbReference type="InterPro" id="IPR001173">
    <property type="entry name" value="Glyco_trans_2-like"/>
</dbReference>
<comment type="caution">
    <text evidence="3">The sequence shown here is derived from an EMBL/GenBank/DDBJ whole genome shotgun (WGS) entry which is preliminary data.</text>
</comment>
<feature type="domain" description="Glycosyltransferase 2-like" evidence="2">
    <location>
        <begin position="189"/>
        <end position="387"/>
    </location>
</feature>
<dbReference type="PANTHER" id="PTHR36851">
    <property type="entry name" value="UNNAMED PRODUCT"/>
    <property type="match status" value="1"/>
</dbReference>
<dbReference type="AlphaFoldDB" id="A0A1V5SDN3"/>
<dbReference type="PANTHER" id="PTHR36851:SF1">
    <property type="entry name" value="GLYCO_TRANS_2-LIKE DOMAIN-CONTAINING PROTEIN"/>
    <property type="match status" value="1"/>
</dbReference>
<keyword evidence="1" id="KW-0812">Transmembrane</keyword>
<name>A0A1V5SDN3_9BACT</name>
<reference evidence="3" key="1">
    <citation type="submission" date="2017-02" db="EMBL/GenBank/DDBJ databases">
        <title>Delving into the versatile metabolic prowess of the omnipresent phylum Bacteroidetes.</title>
        <authorList>
            <person name="Nobu M.K."/>
            <person name="Mei R."/>
            <person name="Narihiro T."/>
            <person name="Kuroda K."/>
            <person name="Liu W.-T."/>
        </authorList>
    </citation>
    <scope>NUCLEOTIDE SEQUENCE</scope>
    <source>
        <strain evidence="3">ADurb.Bin280</strain>
    </source>
</reference>
<evidence type="ECO:0000256" key="1">
    <source>
        <dbReference type="SAM" id="Phobius"/>
    </source>
</evidence>
<dbReference type="InterPro" id="IPR029044">
    <property type="entry name" value="Nucleotide-diphossugar_trans"/>
</dbReference>
<feature type="transmembrane region" description="Helical" evidence="1">
    <location>
        <begin position="371"/>
        <end position="389"/>
    </location>
</feature>
<gene>
    <name evidence="3" type="ORF">BWY43_00616</name>
</gene>
<dbReference type="EMBL" id="MWBO01000044">
    <property type="protein sequence ID" value="OQA52132.1"/>
    <property type="molecule type" value="Genomic_DNA"/>
</dbReference>
<evidence type="ECO:0000259" key="2">
    <source>
        <dbReference type="Pfam" id="PF13632"/>
    </source>
</evidence>
<evidence type="ECO:0000313" key="3">
    <source>
        <dbReference type="EMBL" id="OQA52132.1"/>
    </source>
</evidence>
<feature type="transmembrane region" description="Helical" evidence="1">
    <location>
        <begin position="12"/>
        <end position="38"/>
    </location>
</feature>
<dbReference type="Gene3D" id="3.90.550.10">
    <property type="entry name" value="Spore Coat Polysaccharide Biosynthesis Protein SpsA, Chain A"/>
    <property type="match status" value="1"/>
</dbReference>
<protein>
    <recommendedName>
        <fullName evidence="2">Glycosyltransferase 2-like domain-containing protein</fullName>
    </recommendedName>
</protein>
<accession>A0A1V5SDN3</accession>
<dbReference type="Proteomes" id="UP000485367">
    <property type="component" value="Unassembled WGS sequence"/>
</dbReference>
<sequence>MFVGILTWLGLILPVFFSFFWPSFVAVYILLFDLYWVLRAFYMSNYLRLSYIKMKRALHTNYRQVLEAIEIKEGDPKWQEVYQVVMFATFREELDTLLPSVQSVVDADWPNQKVIIMLAGEESDAERLDHNASFLKEKFKGKIFDFIYSKHPSDIIGEVRGKGAGSAWAGRRLSEYVSSKGIDESKVLVTIADADTRFHRQYFNAICCEFLKNPDRHRRTYQPIPLYSNNIWYAPTISRLAAWGSSFWQMIEASRPWRLVNFSTHSYSLKMLREMDYWDATVVNEDSRQFWRAYFAFDGNHKAVPIYIPVYMDAVVGESLSVSLGNLYKQKRRWAYGVEHLPYIVTESIKNKKIPFWDKWCKIFRLVQGSYDWVVASMHLMFVGWLPIIFSESFRTTVLAYNYPDIARIILSIAWLAAIMSVYTSLSFLPPRPRGFGKMKYFEMVADWIVTPLSAIFFSSIPALEAQTRLMLGKYMGFWVTPKKSVK</sequence>
<feature type="transmembrane region" description="Helical" evidence="1">
    <location>
        <begin position="409"/>
        <end position="429"/>
    </location>
</feature>